<dbReference type="InterPro" id="IPR008920">
    <property type="entry name" value="TF_FadR/GntR_C"/>
</dbReference>
<dbReference type="SMART" id="SM00345">
    <property type="entry name" value="HTH_GNTR"/>
    <property type="match status" value="1"/>
</dbReference>
<dbReference type="PROSITE" id="PS50949">
    <property type="entry name" value="HTH_GNTR"/>
    <property type="match status" value="1"/>
</dbReference>
<dbReference type="Gene3D" id="1.10.10.10">
    <property type="entry name" value="Winged helix-like DNA-binding domain superfamily/Winged helix DNA-binding domain"/>
    <property type="match status" value="1"/>
</dbReference>
<evidence type="ECO:0000313" key="6">
    <source>
        <dbReference type="Proteomes" id="UP000249818"/>
    </source>
</evidence>
<keyword evidence="3" id="KW-0804">Transcription</keyword>
<accession>A0A2X3L0T3</accession>
<dbReference type="SMART" id="SM00895">
    <property type="entry name" value="FCD"/>
    <property type="match status" value="1"/>
</dbReference>
<dbReference type="KEGG" id="bana:BARAN1_1244"/>
<protein>
    <submittedName>
        <fullName evidence="5">Transcriptional regulator</fullName>
    </submittedName>
</protein>
<dbReference type="GO" id="GO:0003677">
    <property type="term" value="F:DNA binding"/>
    <property type="evidence" value="ECO:0007669"/>
    <property type="project" value="UniProtKB-KW"/>
</dbReference>
<dbReference type="PANTHER" id="PTHR43537:SF5">
    <property type="entry name" value="UXU OPERON TRANSCRIPTIONAL REGULATOR"/>
    <property type="match status" value="1"/>
</dbReference>
<sequence length="239" mass="26152">MEFHRVRSTKASTEVAEQILEAIRRGAFAPEARLPSEAELAQMMGVSRPTVREALSGLAAVGLIEPRVGIGNFVRPPTEPLARQALLLLESEASCLEIMEARTVLEPPLAELAARKRTEAQAERLEAIGAELGSLADPTTFDAYFSADKGFHLALVEATGNSLLSAVLVPLIHTMDERLYREFTREYYLKDAGDIGEVAGLHRSVAAAVRARHPAQARAAMRAHWMRMWRLVPSDEATG</sequence>
<evidence type="ECO:0000256" key="1">
    <source>
        <dbReference type="ARBA" id="ARBA00023015"/>
    </source>
</evidence>
<name>A0A2X3L0T3_9BACT</name>
<gene>
    <name evidence="5" type="ORF">BARAN1_1244</name>
</gene>
<dbReference type="Pfam" id="PF07729">
    <property type="entry name" value="FCD"/>
    <property type="match status" value="1"/>
</dbReference>
<dbReference type="PANTHER" id="PTHR43537">
    <property type="entry name" value="TRANSCRIPTIONAL REGULATOR, GNTR FAMILY"/>
    <property type="match status" value="1"/>
</dbReference>
<reference evidence="6" key="1">
    <citation type="submission" date="2018-05" db="EMBL/GenBank/DDBJ databases">
        <authorList>
            <person name="Hao L."/>
        </authorList>
    </citation>
    <scope>NUCLEOTIDE SEQUENCE [LARGE SCALE GENOMIC DNA]</scope>
</reference>
<keyword evidence="1" id="KW-0805">Transcription regulation</keyword>
<feature type="domain" description="HTH gntR-type" evidence="4">
    <location>
        <begin position="9"/>
        <end position="77"/>
    </location>
</feature>
<dbReference type="InterPro" id="IPR036388">
    <property type="entry name" value="WH-like_DNA-bd_sf"/>
</dbReference>
<dbReference type="Proteomes" id="UP000249818">
    <property type="component" value="Chromosome BARAN1"/>
</dbReference>
<dbReference type="Pfam" id="PF00392">
    <property type="entry name" value="GntR"/>
    <property type="match status" value="1"/>
</dbReference>
<evidence type="ECO:0000313" key="5">
    <source>
        <dbReference type="EMBL" id="SQD93266.1"/>
    </source>
</evidence>
<dbReference type="Gene3D" id="1.20.120.530">
    <property type="entry name" value="GntR ligand-binding domain-like"/>
    <property type="match status" value="1"/>
</dbReference>
<dbReference type="SUPFAM" id="SSF46785">
    <property type="entry name" value="Winged helix' DNA-binding domain"/>
    <property type="match status" value="1"/>
</dbReference>
<keyword evidence="6" id="KW-1185">Reference proteome</keyword>
<dbReference type="SUPFAM" id="SSF48008">
    <property type="entry name" value="GntR ligand-binding domain-like"/>
    <property type="match status" value="1"/>
</dbReference>
<dbReference type="GO" id="GO:0003700">
    <property type="term" value="F:DNA-binding transcription factor activity"/>
    <property type="evidence" value="ECO:0007669"/>
    <property type="project" value="InterPro"/>
</dbReference>
<dbReference type="InterPro" id="IPR000524">
    <property type="entry name" value="Tscrpt_reg_HTH_GntR"/>
</dbReference>
<evidence type="ECO:0000256" key="3">
    <source>
        <dbReference type="ARBA" id="ARBA00023163"/>
    </source>
</evidence>
<dbReference type="InterPro" id="IPR011711">
    <property type="entry name" value="GntR_C"/>
</dbReference>
<keyword evidence="2" id="KW-0238">DNA-binding</keyword>
<evidence type="ECO:0000256" key="2">
    <source>
        <dbReference type="ARBA" id="ARBA00023125"/>
    </source>
</evidence>
<dbReference type="PRINTS" id="PR00035">
    <property type="entry name" value="HTHGNTR"/>
</dbReference>
<dbReference type="AlphaFoldDB" id="A0A2X3L0T3"/>
<dbReference type="CDD" id="cd07377">
    <property type="entry name" value="WHTH_GntR"/>
    <property type="match status" value="1"/>
</dbReference>
<organism evidence="5 6">
    <name type="scientific">Candidatus Bipolaricaulis anaerobius</name>
    <dbReference type="NCBI Taxonomy" id="2026885"/>
    <lineage>
        <taxon>Bacteria</taxon>
        <taxon>Candidatus Bipolaricaulota</taxon>
        <taxon>Candidatus Bipolaricaulia</taxon>
        <taxon>Candidatus Bipolaricaulales</taxon>
        <taxon>Candidatus Bipolaricaulaceae</taxon>
        <taxon>Candidatus Bipolaricaulis</taxon>
    </lineage>
</organism>
<evidence type="ECO:0000259" key="4">
    <source>
        <dbReference type="PROSITE" id="PS50949"/>
    </source>
</evidence>
<dbReference type="InterPro" id="IPR036390">
    <property type="entry name" value="WH_DNA-bd_sf"/>
</dbReference>
<proteinExistence type="predicted"/>
<dbReference type="EMBL" id="LS483254">
    <property type="protein sequence ID" value="SQD93266.1"/>
    <property type="molecule type" value="Genomic_DNA"/>
</dbReference>